<reference evidence="3 4" key="1">
    <citation type="submission" date="2018-11" db="EMBL/GenBank/DDBJ databases">
        <title>Novel bacteria species description.</title>
        <authorList>
            <person name="Han J.-H."/>
        </authorList>
    </citation>
    <scope>NUCLEOTIDE SEQUENCE [LARGE SCALE GENOMIC DNA]</scope>
    <source>
        <strain evidence="3 4">KCTC23259</strain>
    </source>
</reference>
<protein>
    <submittedName>
        <fullName evidence="3">Lipopolysaccharide heptosyltransferase family protein</fullName>
    </submittedName>
</protein>
<dbReference type="GO" id="GO:0009244">
    <property type="term" value="P:lipopolysaccharide core region biosynthetic process"/>
    <property type="evidence" value="ECO:0007669"/>
    <property type="project" value="TreeGrafter"/>
</dbReference>
<evidence type="ECO:0000256" key="2">
    <source>
        <dbReference type="ARBA" id="ARBA00022679"/>
    </source>
</evidence>
<comment type="caution">
    <text evidence="3">The sequence shown here is derived from an EMBL/GenBank/DDBJ whole genome shotgun (WGS) entry which is preliminary data.</text>
</comment>
<dbReference type="InterPro" id="IPR051199">
    <property type="entry name" value="LPS_LOS_Heptosyltrfase"/>
</dbReference>
<proteinExistence type="predicted"/>
<accession>A0AAE3KWK0</accession>
<dbReference type="PANTHER" id="PTHR30160:SF22">
    <property type="entry name" value="LIPOPOLYSACCHARIDE CORE BIOSYNTHESIS PROTEIN"/>
    <property type="match status" value="1"/>
</dbReference>
<keyword evidence="4" id="KW-1185">Reference proteome</keyword>
<dbReference type="AlphaFoldDB" id="A0AAE3KWK0"/>
<evidence type="ECO:0000256" key="1">
    <source>
        <dbReference type="ARBA" id="ARBA00022676"/>
    </source>
</evidence>
<gene>
    <name evidence="3" type="ORF">EGI31_23165</name>
</gene>
<dbReference type="InterPro" id="IPR002201">
    <property type="entry name" value="Glyco_trans_9"/>
</dbReference>
<dbReference type="Gene3D" id="3.40.50.2000">
    <property type="entry name" value="Glycogen Phosphorylase B"/>
    <property type="match status" value="2"/>
</dbReference>
<dbReference type="EMBL" id="RJUF01000193">
    <property type="protein sequence ID" value="MCP9765846.1"/>
    <property type="molecule type" value="Genomic_DNA"/>
</dbReference>
<organism evidence="3 4">
    <name type="scientific">Lacihabitans soyangensis</name>
    <dbReference type="NCBI Taxonomy" id="869394"/>
    <lineage>
        <taxon>Bacteria</taxon>
        <taxon>Pseudomonadati</taxon>
        <taxon>Bacteroidota</taxon>
        <taxon>Cytophagia</taxon>
        <taxon>Cytophagales</taxon>
        <taxon>Leadbetterellaceae</taxon>
        <taxon>Lacihabitans</taxon>
    </lineage>
</organism>
<dbReference type="Proteomes" id="UP001204144">
    <property type="component" value="Unassembled WGS sequence"/>
</dbReference>
<dbReference type="GO" id="GO:0005829">
    <property type="term" value="C:cytosol"/>
    <property type="evidence" value="ECO:0007669"/>
    <property type="project" value="TreeGrafter"/>
</dbReference>
<keyword evidence="1" id="KW-0328">Glycosyltransferase</keyword>
<evidence type="ECO:0000313" key="3">
    <source>
        <dbReference type="EMBL" id="MCP9765846.1"/>
    </source>
</evidence>
<keyword evidence="2" id="KW-0808">Transferase</keyword>
<dbReference type="PANTHER" id="PTHR30160">
    <property type="entry name" value="TETRAACYLDISACCHARIDE 4'-KINASE-RELATED"/>
    <property type="match status" value="1"/>
</dbReference>
<name>A0AAE3KWK0_9BACT</name>
<sequence length="351" mass="40560">MKKIIIFRFSAMGDVALLLPVVLNAIIRNPDLKITIVTREKFKVFFDCNPNIDVFIADFDKKHKGFFGLFKLFQELNNLSPDFVFDLHQNIRTQVLKFFFLFTRAKIFGFDKGRNEKKKLVKNQEFKQLSHVTERYYTVFKEAKLVPKNSKIENLPEFFKFPSETEKKIENWLVKFKGRRLVGIAPFAQHKGKIWPIENYSSLIVLLSKEFPECQIVLFGGGKQEKEILESLKNELPQIENLVGVFSLKEELALINRLDLMICGDSSNMHFAALSNIPVLSIWGSTHSFAGFGALFQPETNTIEISKEELSCRPCSVYGNKPCYRKDYACLNWISPELVYEKTKTILTNLS</sequence>
<evidence type="ECO:0000313" key="4">
    <source>
        <dbReference type="Proteomes" id="UP001204144"/>
    </source>
</evidence>
<dbReference type="SUPFAM" id="SSF53756">
    <property type="entry name" value="UDP-Glycosyltransferase/glycogen phosphorylase"/>
    <property type="match status" value="1"/>
</dbReference>
<dbReference type="GO" id="GO:0008713">
    <property type="term" value="F:ADP-heptose-lipopolysaccharide heptosyltransferase activity"/>
    <property type="evidence" value="ECO:0007669"/>
    <property type="project" value="TreeGrafter"/>
</dbReference>
<dbReference type="Pfam" id="PF01075">
    <property type="entry name" value="Glyco_transf_9"/>
    <property type="match status" value="1"/>
</dbReference>
<dbReference type="RefSeq" id="WP_255039547.1">
    <property type="nucleotide sequence ID" value="NZ_RJUF01000193.1"/>
</dbReference>
<dbReference type="CDD" id="cd03789">
    <property type="entry name" value="GT9_LPS_heptosyltransferase"/>
    <property type="match status" value="1"/>
</dbReference>